<evidence type="ECO:0000313" key="1">
    <source>
        <dbReference type="EMBL" id="PKU93199.1"/>
    </source>
</evidence>
<protein>
    <submittedName>
        <fullName evidence="1">Uncharacterized protein</fullName>
    </submittedName>
</protein>
<dbReference type="RefSeq" id="WP_101431114.1">
    <property type="nucleotide sequence ID" value="NZ_PCHA01000037.1"/>
</dbReference>
<proteinExistence type="predicted"/>
<dbReference type="EMBL" id="PCHA01000037">
    <property type="protein sequence ID" value="PKU93199.1"/>
    <property type="molecule type" value="Genomic_DNA"/>
</dbReference>
<sequence length="78" mass="8989">MHTPQDAKQNLAISAMTAFFTFYAYTQSTQWVPEITLYIIFCISIAYAAMMCRELWVLNHSKTRAPRIVRSADNGKVR</sequence>
<dbReference type="AlphaFoldDB" id="A0A2N3QND9"/>
<organism evidence="1 2">
    <name type="scientific">Bifidobacterium pseudolongum subsp. globosum</name>
    <dbReference type="NCBI Taxonomy" id="1690"/>
    <lineage>
        <taxon>Bacteria</taxon>
        <taxon>Bacillati</taxon>
        <taxon>Actinomycetota</taxon>
        <taxon>Actinomycetes</taxon>
        <taxon>Bifidobacteriales</taxon>
        <taxon>Bifidobacteriaceae</taxon>
        <taxon>Bifidobacterium</taxon>
    </lineage>
</organism>
<name>A0A2N3QND9_9BIFI</name>
<accession>A0A2N3QND9</accession>
<comment type="caution">
    <text evidence="1">The sequence shown here is derived from an EMBL/GenBank/DDBJ whole genome shotgun (WGS) entry which is preliminary data.</text>
</comment>
<gene>
    <name evidence="1" type="ORF">CQR45_1729</name>
</gene>
<dbReference type="Proteomes" id="UP000233722">
    <property type="component" value="Unassembled WGS sequence"/>
</dbReference>
<reference evidence="1 2" key="1">
    <citation type="submission" date="2017-10" db="EMBL/GenBank/DDBJ databases">
        <title>Bifidobacterium genomics.</title>
        <authorList>
            <person name="Lugli G.A."/>
            <person name="Milani C."/>
            <person name="Mancabelli L."/>
        </authorList>
    </citation>
    <scope>NUCLEOTIDE SEQUENCE [LARGE SCALE GENOMIC DNA]</scope>
    <source>
        <strain evidence="1 2">1747B</strain>
    </source>
</reference>
<evidence type="ECO:0000313" key="2">
    <source>
        <dbReference type="Proteomes" id="UP000233722"/>
    </source>
</evidence>